<proteinExistence type="predicted"/>
<dbReference type="Gene3D" id="2.60.120.10">
    <property type="entry name" value="Jelly Rolls"/>
    <property type="match status" value="1"/>
</dbReference>
<organism evidence="3 4">
    <name type="scientific">Friedmanniomyces simplex</name>
    <dbReference type="NCBI Taxonomy" id="329884"/>
    <lineage>
        <taxon>Eukaryota</taxon>
        <taxon>Fungi</taxon>
        <taxon>Dikarya</taxon>
        <taxon>Ascomycota</taxon>
        <taxon>Pezizomycotina</taxon>
        <taxon>Dothideomycetes</taxon>
        <taxon>Dothideomycetidae</taxon>
        <taxon>Mycosphaerellales</taxon>
        <taxon>Teratosphaeriaceae</taxon>
        <taxon>Friedmanniomyces</taxon>
    </lineage>
</organism>
<evidence type="ECO:0000313" key="3">
    <source>
        <dbReference type="EMBL" id="TKA69730.1"/>
    </source>
</evidence>
<keyword evidence="4" id="KW-1185">Reference proteome</keyword>
<evidence type="ECO:0000313" key="4">
    <source>
        <dbReference type="Proteomes" id="UP000309340"/>
    </source>
</evidence>
<sequence length="204" mass="21454">MPTNNQSNSPVPTLRPCKRYIATHSPTGQSIYAPSPAQVYNVANASFGGMARSYALASLPANLTHDVDLKAYTAESGPTSYRRSEIVIPSPPGGGGGGGGGGANLVVVDLKPGGVSAMHRTASVDFSVCVVGEVEHELDGGQKVRLLPGDHIVQRGTMHRWSNPSETEPARFVACTLPCIPFDIAGEELREVHLPSPTKRGSKL</sequence>
<evidence type="ECO:0000259" key="2">
    <source>
        <dbReference type="Pfam" id="PF07883"/>
    </source>
</evidence>
<reference evidence="3 4" key="1">
    <citation type="submission" date="2017-03" db="EMBL/GenBank/DDBJ databases">
        <title>Genomes of endolithic fungi from Antarctica.</title>
        <authorList>
            <person name="Coleine C."/>
            <person name="Masonjones S."/>
            <person name="Stajich J.E."/>
        </authorList>
    </citation>
    <scope>NUCLEOTIDE SEQUENCE [LARGE SCALE GENOMIC DNA]</scope>
    <source>
        <strain evidence="3 4">CCFEE 5184</strain>
    </source>
</reference>
<evidence type="ECO:0000256" key="1">
    <source>
        <dbReference type="SAM" id="MobiDB-lite"/>
    </source>
</evidence>
<dbReference type="EMBL" id="NAJQ01000435">
    <property type="protein sequence ID" value="TKA69730.1"/>
    <property type="molecule type" value="Genomic_DNA"/>
</dbReference>
<dbReference type="PANTHER" id="PTHR36156">
    <property type="entry name" value="SLR2101 PROTEIN"/>
    <property type="match status" value="1"/>
</dbReference>
<dbReference type="OrthoDB" id="5840532at2759"/>
<dbReference type="SUPFAM" id="SSF51182">
    <property type="entry name" value="RmlC-like cupins"/>
    <property type="match status" value="1"/>
</dbReference>
<dbReference type="InterPro" id="IPR047142">
    <property type="entry name" value="OryJ/VirC-like"/>
</dbReference>
<dbReference type="CDD" id="cd02231">
    <property type="entry name" value="cupin_BLL6423-like"/>
    <property type="match status" value="1"/>
</dbReference>
<protein>
    <recommendedName>
        <fullName evidence="2">Cupin type-2 domain-containing protein</fullName>
    </recommendedName>
</protein>
<dbReference type="InterPro" id="IPR014710">
    <property type="entry name" value="RmlC-like_jellyroll"/>
</dbReference>
<dbReference type="InterPro" id="IPR013096">
    <property type="entry name" value="Cupin_2"/>
</dbReference>
<feature type="region of interest" description="Disordered" evidence="1">
    <location>
        <begin position="80"/>
        <end position="100"/>
    </location>
</feature>
<name>A0A4U0X0M6_9PEZI</name>
<dbReference type="AlphaFoldDB" id="A0A4U0X0M6"/>
<gene>
    <name evidence="3" type="ORF">B0A55_05278</name>
</gene>
<dbReference type="Pfam" id="PF07883">
    <property type="entry name" value="Cupin_2"/>
    <property type="match status" value="1"/>
</dbReference>
<dbReference type="Proteomes" id="UP000309340">
    <property type="component" value="Unassembled WGS sequence"/>
</dbReference>
<comment type="caution">
    <text evidence="3">The sequence shown here is derived from an EMBL/GenBank/DDBJ whole genome shotgun (WGS) entry which is preliminary data.</text>
</comment>
<dbReference type="InterPro" id="IPR011051">
    <property type="entry name" value="RmlC_Cupin_sf"/>
</dbReference>
<dbReference type="PANTHER" id="PTHR36156:SF3">
    <property type="entry name" value="CUPIN 2 CONSERVED BARREL DOMAIN-CONTAINING PROTEIN"/>
    <property type="match status" value="1"/>
</dbReference>
<accession>A0A4U0X0M6</accession>
<dbReference type="STRING" id="329884.A0A4U0X0M6"/>
<feature type="domain" description="Cupin type-2" evidence="2">
    <location>
        <begin position="107"/>
        <end position="173"/>
    </location>
</feature>